<dbReference type="EMBL" id="JAACJO010000005">
    <property type="protein sequence ID" value="KAF5358394.1"/>
    <property type="molecule type" value="Genomic_DNA"/>
</dbReference>
<sequence length="176" mass="19761">MANSMDCKVEASSPLIPQDCSSELPNDIVCATWSVLCIAALKTPRDAATEFQKLRCCHLNQRMMNCATTQCKLLEFVNTIYQLDEIHSLGNLVRTQAKFGADKQLLEKWATTKVDYELAEFPIENILHAIVLPLSLHYDFDDSAIPENIVSCKVFLFGHGDNSCLIACMEEAWDLE</sequence>
<keyword evidence="2" id="KW-1185">Reference proteome</keyword>
<reference evidence="1 2" key="1">
    <citation type="journal article" date="2020" name="ISME J.">
        <title>Uncovering the hidden diversity of litter-decomposition mechanisms in mushroom-forming fungi.</title>
        <authorList>
            <person name="Floudas D."/>
            <person name="Bentzer J."/>
            <person name="Ahren D."/>
            <person name="Johansson T."/>
            <person name="Persson P."/>
            <person name="Tunlid A."/>
        </authorList>
    </citation>
    <scope>NUCLEOTIDE SEQUENCE [LARGE SCALE GENOMIC DNA]</scope>
    <source>
        <strain evidence="1 2">CBS 146.42</strain>
    </source>
</reference>
<evidence type="ECO:0000313" key="1">
    <source>
        <dbReference type="EMBL" id="KAF5358394.1"/>
    </source>
</evidence>
<gene>
    <name evidence="1" type="ORF">D9756_001192</name>
</gene>
<protein>
    <submittedName>
        <fullName evidence="1">Uncharacterized protein</fullName>
    </submittedName>
</protein>
<evidence type="ECO:0000313" key="2">
    <source>
        <dbReference type="Proteomes" id="UP000559027"/>
    </source>
</evidence>
<accession>A0A8H5G4W6</accession>
<dbReference type="Proteomes" id="UP000559027">
    <property type="component" value="Unassembled WGS sequence"/>
</dbReference>
<organism evidence="1 2">
    <name type="scientific">Leucocoprinus leucothites</name>
    <dbReference type="NCBI Taxonomy" id="201217"/>
    <lineage>
        <taxon>Eukaryota</taxon>
        <taxon>Fungi</taxon>
        <taxon>Dikarya</taxon>
        <taxon>Basidiomycota</taxon>
        <taxon>Agaricomycotina</taxon>
        <taxon>Agaricomycetes</taxon>
        <taxon>Agaricomycetidae</taxon>
        <taxon>Agaricales</taxon>
        <taxon>Agaricineae</taxon>
        <taxon>Agaricaceae</taxon>
        <taxon>Leucocoprinus</taxon>
    </lineage>
</organism>
<proteinExistence type="predicted"/>
<dbReference type="AlphaFoldDB" id="A0A8H5G4W6"/>
<comment type="caution">
    <text evidence="1">The sequence shown here is derived from an EMBL/GenBank/DDBJ whole genome shotgun (WGS) entry which is preliminary data.</text>
</comment>
<name>A0A8H5G4W6_9AGAR</name>